<organism evidence="1 2">
    <name type="scientific">Ditylenchus dipsaci</name>
    <dbReference type="NCBI Taxonomy" id="166011"/>
    <lineage>
        <taxon>Eukaryota</taxon>
        <taxon>Metazoa</taxon>
        <taxon>Ecdysozoa</taxon>
        <taxon>Nematoda</taxon>
        <taxon>Chromadorea</taxon>
        <taxon>Rhabditida</taxon>
        <taxon>Tylenchina</taxon>
        <taxon>Tylenchomorpha</taxon>
        <taxon>Sphaerularioidea</taxon>
        <taxon>Anguinidae</taxon>
        <taxon>Anguininae</taxon>
        <taxon>Ditylenchus</taxon>
    </lineage>
</organism>
<protein>
    <submittedName>
        <fullName evidence="2">BED-type domain-containing protein</fullName>
    </submittedName>
</protein>
<dbReference type="Proteomes" id="UP000887574">
    <property type="component" value="Unplaced"/>
</dbReference>
<evidence type="ECO:0000313" key="1">
    <source>
        <dbReference type="Proteomes" id="UP000887574"/>
    </source>
</evidence>
<reference evidence="2" key="1">
    <citation type="submission" date="2022-11" db="UniProtKB">
        <authorList>
            <consortium name="WormBaseParasite"/>
        </authorList>
    </citation>
    <scope>IDENTIFICATION</scope>
</reference>
<dbReference type="WBParaSite" id="jg12626">
    <property type="protein sequence ID" value="jg12626"/>
    <property type="gene ID" value="jg12626"/>
</dbReference>
<evidence type="ECO:0000313" key="2">
    <source>
        <dbReference type="WBParaSite" id="jg12626"/>
    </source>
</evidence>
<name>A0A915CVC5_9BILA</name>
<dbReference type="AlphaFoldDB" id="A0A915CVC5"/>
<keyword evidence="1" id="KW-1185">Reference proteome</keyword>
<proteinExistence type="predicted"/>
<accession>A0A915CVC5</accession>
<sequence length="80" mass="8808">MSVKEAKCNFCQANIKLSNAGPTNLKVHLAKHSACQKQFGVMENAEEAKKESMKQGLEKFVGRGTGELSALDRKNLPFLK</sequence>